<reference evidence="15" key="1">
    <citation type="submission" date="2016-05" db="EMBL/GenBank/DDBJ databases">
        <title>Comparative genomics of biotechnologically important yeasts.</title>
        <authorList>
            <consortium name="DOE Joint Genome Institute"/>
            <person name="Riley R."/>
            <person name="Haridas S."/>
            <person name="Wolfe K.H."/>
            <person name="Lopes M.R."/>
            <person name="Hittinger C.T."/>
            <person name="Goker M."/>
            <person name="Salamov A."/>
            <person name="Wisecaver J."/>
            <person name="Long T.M."/>
            <person name="Aerts A.L."/>
            <person name="Barry K."/>
            <person name="Choi C."/>
            <person name="Clum A."/>
            <person name="Coughlan A.Y."/>
            <person name="Deshpande S."/>
            <person name="Douglass A.P."/>
            <person name="Hanson S.J."/>
            <person name="Klenk H.-P."/>
            <person name="Labutti K."/>
            <person name="Lapidus A."/>
            <person name="Lindquist E."/>
            <person name="Lipzen A."/>
            <person name="Meier-Kolthoff J.P."/>
            <person name="Ohm R.A."/>
            <person name="Otillar R.P."/>
            <person name="Pangilinan J."/>
            <person name="Peng Y."/>
            <person name="Rokas A."/>
            <person name="Rosa C.A."/>
            <person name="Scheuner C."/>
            <person name="Sibirny A.A."/>
            <person name="Slot J.C."/>
            <person name="Stielow J.B."/>
            <person name="Sun H."/>
            <person name="Kurtzman C.P."/>
            <person name="Blackwell M."/>
            <person name="Grigoriev I.V."/>
            <person name="Jeffries T.W."/>
        </authorList>
    </citation>
    <scope>NUCLEOTIDE SEQUENCE [LARGE SCALE GENOMIC DNA]</scope>
    <source>
        <strain evidence="15">DSM 1968</strain>
    </source>
</reference>
<accession>A0A1D2VAW1</accession>
<evidence type="ECO:0000313" key="14">
    <source>
        <dbReference type="EMBL" id="ODV58834.1"/>
    </source>
</evidence>
<organism evidence="14 15">
    <name type="scientific">Ascoidea rubescens DSM 1968</name>
    <dbReference type="NCBI Taxonomy" id="1344418"/>
    <lineage>
        <taxon>Eukaryota</taxon>
        <taxon>Fungi</taxon>
        <taxon>Dikarya</taxon>
        <taxon>Ascomycota</taxon>
        <taxon>Saccharomycotina</taxon>
        <taxon>Saccharomycetes</taxon>
        <taxon>Ascoideaceae</taxon>
        <taxon>Ascoidea</taxon>
    </lineage>
</organism>
<keyword evidence="8" id="KW-0460">Magnesium</keyword>
<evidence type="ECO:0000256" key="8">
    <source>
        <dbReference type="ARBA" id="ARBA00022842"/>
    </source>
</evidence>
<dbReference type="SUPFAM" id="SSF48439">
    <property type="entry name" value="Protein prenylyltransferase"/>
    <property type="match status" value="1"/>
</dbReference>
<evidence type="ECO:0000256" key="4">
    <source>
        <dbReference type="ARBA" id="ARBA00012702"/>
    </source>
</evidence>
<protein>
    <recommendedName>
        <fullName evidence="9">Protein farnesyltransferase/geranylgeranyltransferase type-1 subunit alpha</fullName>
        <ecNumber evidence="4">2.5.1.58</ecNumber>
        <ecNumber evidence="3">2.5.1.59</ecNumber>
    </recommendedName>
    <alternativeName>
        <fullName evidence="12">CAAX farnesyltransferase subunit alpha</fullName>
    </alternativeName>
    <alternativeName>
        <fullName evidence="11">FTase-alpha</fullName>
    </alternativeName>
    <alternativeName>
        <fullName evidence="10">Ras proteins prenyltransferase subunit alpha</fullName>
    </alternativeName>
    <alternativeName>
        <fullName evidence="13">Type I protein geranyl-geranyltransferase subunit alpha</fullName>
    </alternativeName>
</protein>
<dbReference type="GO" id="GO:0005953">
    <property type="term" value="C:CAAX-protein geranylgeranyltransferase complex"/>
    <property type="evidence" value="ECO:0007669"/>
    <property type="project" value="EnsemblFungi"/>
</dbReference>
<evidence type="ECO:0000256" key="11">
    <source>
        <dbReference type="ARBA" id="ARBA00042436"/>
    </source>
</evidence>
<dbReference type="Pfam" id="PF01239">
    <property type="entry name" value="PPTA"/>
    <property type="match status" value="4"/>
</dbReference>
<evidence type="ECO:0000256" key="12">
    <source>
        <dbReference type="ARBA" id="ARBA00043086"/>
    </source>
</evidence>
<proteinExistence type="inferred from homology"/>
<dbReference type="EC" id="2.5.1.58" evidence="4"/>
<dbReference type="GO" id="GO:0007323">
    <property type="term" value="P:peptide pheromone maturation"/>
    <property type="evidence" value="ECO:0007669"/>
    <property type="project" value="EnsemblFungi"/>
</dbReference>
<keyword evidence="6 14" id="KW-0808">Transferase</keyword>
<dbReference type="GO" id="GO:0004660">
    <property type="term" value="F:protein farnesyltransferase activity"/>
    <property type="evidence" value="ECO:0007669"/>
    <property type="project" value="UniProtKB-EC"/>
</dbReference>
<dbReference type="AlphaFoldDB" id="A0A1D2VAW1"/>
<dbReference type="Gene3D" id="1.25.40.120">
    <property type="entry name" value="Protein prenylyltransferase"/>
    <property type="match status" value="1"/>
</dbReference>
<dbReference type="InParanoid" id="A0A1D2VAW1"/>
<dbReference type="PANTHER" id="PTHR11129:SF1">
    <property type="entry name" value="PROTEIN FARNESYLTRANSFERASE_GERANYLGERANYLTRANSFERASE TYPE-1 SUBUNIT ALPHA"/>
    <property type="match status" value="1"/>
</dbReference>
<evidence type="ECO:0000256" key="6">
    <source>
        <dbReference type="ARBA" id="ARBA00022679"/>
    </source>
</evidence>
<dbReference type="PANTHER" id="PTHR11129">
    <property type="entry name" value="PROTEIN FARNESYLTRANSFERASE ALPHA SUBUNIT/RAB GERANYLGERANYL TRANSFERASE ALPHA SUBUNIT"/>
    <property type="match status" value="1"/>
</dbReference>
<evidence type="ECO:0000256" key="1">
    <source>
        <dbReference type="ARBA" id="ARBA00001946"/>
    </source>
</evidence>
<dbReference type="Proteomes" id="UP000095038">
    <property type="component" value="Unassembled WGS sequence"/>
</dbReference>
<evidence type="ECO:0000256" key="13">
    <source>
        <dbReference type="ARBA" id="ARBA00043219"/>
    </source>
</evidence>
<dbReference type="EC" id="2.5.1.59" evidence="3"/>
<gene>
    <name evidence="14" type="ORF">ASCRUDRAFT_38708</name>
</gene>
<name>A0A1D2VAW1_9ASCO</name>
<dbReference type="InterPro" id="IPR002088">
    <property type="entry name" value="Prenyl_trans_a"/>
</dbReference>
<evidence type="ECO:0000256" key="3">
    <source>
        <dbReference type="ARBA" id="ARBA00012700"/>
    </source>
</evidence>
<comment type="similarity">
    <text evidence="2">Belongs to the protein prenyltransferase subunit alpha family.</text>
</comment>
<keyword evidence="7" id="KW-0677">Repeat</keyword>
<keyword evidence="15" id="KW-1185">Reference proteome</keyword>
<evidence type="ECO:0000256" key="10">
    <source>
        <dbReference type="ARBA" id="ARBA00041392"/>
    </source>
</evidence>
<evidence type="ECO:0000256" key="7">
    <source>
        <dbReference type="ARBA" id="ARBA00022737"/>
    </source>
</evidence>
<dbReference type="FunCoup" id="A0A1D2VAW1">
    <property type="interactions" value="183"/>
</dbReference>
<dbReference type="GO" id="GO:0005965">
    <property type="term" value="C:protein farnesyltransferase complex"/>
    <property type="evidence" value="ECO:0007669"/>
    <property type="project" value="EnsemblFungi"/>
</dbReference>
<dbReference type="STRING" id="1344418.A0A1D2VAW1"/>
<sequence>MEAYNYTDIQCPPPESSEIELCRILYSEDYLTNMGYMRGIMSKNEYSERALALTEKIINVCAAHYTVWEYRYNIIKDGSNHNKIIKDELIWSENIILENPKNYQVWHYRQLLIIELVSKSSDDYNVEKEFELIDKSLIEDSKNYHSWTYRTWLTKHFKLYNDKNLSFINSLLKSDIRNNSAWNFRFFLLVNNPENYIEQDRKSIINGLVLQKELKFTENAIELAPQNQSSWNYLIGIYEKFNLDINNLKGLSLKYSNFEDDKISELEMQPIISSVHALELLARIYSSSKTTVDKAIRAYDLLATKYDPIRVNYWKYLSSSLNTT</sequence>
<evidence type="ECO:0000313" key="15">
    <source>
        <dbReference type="Proteomes" id="UP000095038"/>
    </source>
</evidence>
<dbReference type="GO" id="GO:0004662">
    <property type="term" value="F:CAAX-protein geranylgeranyltransferase activity"/>
    <property type="evidence" value="ECO:0007669"/>
    <property type="project" value="UniProtKB-EC"/>
</dbReference>
<dbReference type="EMBL" id="KV454489">
    <property type="protein sequence ID" value="ODV58834.1"/>
    <property type="molecule type" value="Genomic_DNA"/>
</dbReference>
<evidence type="ECO:0000256" key="9">
    <source>
        <dbReference type="ARBA" id="ARBA00040965"/>
    </source>
</evidence>
<dbReference type="RefSeq" id="XP_020045141.1">
    <property type="nucleotide sequence ID" value="XM_020190879.1"/>
</dbReference>
<dbReference type="GeneID" id="30964515"/>
<evidence type="ECO:0000256" key="2">
    <source>
        <dbReference type="ARBA" id="ARBA00006734"/>
    </source>
</evidence>
<evidence type="ECO:0000256" key="5">
    <source>
        <dbReference type="ARBA" id="ARBA00022602"/>
    </source>
</evidence>
<dbReference type="PROSITE" id="PS51147">
    <property type="entry name" value="PFTA"/>
    <property type="match status" value="5"/>
</dbReference>
<dbReference type="OrthoDB" id="272289at2759"/>
<comment type="cofactor">
    <cofactor evidence="1">
        <name>Mg(2+)</name>
        <dbReference type="ChEBI" id="CHEBI:18420"/>
    </cofactor>
</comment>
<keyword evidence="5" id="KW-0637">Prenyltransferase</keyword>